<dbReference type="InterPro" id="IPR012658">
    <property type="entry name" value="YheV"/>
</dbReference>
<dbReference type="Proteomes" id="UP000216101">
    <property type="component" value="Unassembled WGS sequence"/>
</dbReference>
<dbReference type="AlphaFoldDB" id="A0A266QBR3"/>
<proteinExistence type="predicted"/>
<evidence type="ECO:0000313" key="2">
    <source>
        <dbReference type="Proteomes" id="UP000216101"/>
    </source>
</evidence>
<evidence type="ECO:0000313" key="1">
    <source>
        <dbReference type="EMBL" id="OZY87307.1"/>
    </source>
</evidence>
<sequence>MAYSTKRRFVAGAVCPRCSELDKLVVYSEDGKDYRECIACGFKDEMRFKIKNRELETRVNQTEDDKHVVQVVNILPFSTDKSDK</sequence>
<organism evidence="1 2">
    <name type="scientific">Cellvibrio mixtus</name>
    <dbReference type="NCBI Taxonomy" id="39650"/>
    <lineage>
        <taxon>Bacteria</taxon>
        <taxon>Pseudomonadati</taxon>
        <taxon>Pseudomonadota</taxon>
        <taxon>Gammaproteobacteria</taxon>
        <taxon>Cellvibrionales</taxon>
        <taxon>Cellvibrionaceae</taxon>
        <taxon>Cellvibrio</taxon>
    </lineage>
</organism>
<dbReference type="RefSeq" id="WP_094984748.1">
    <property type="nucleotide sequence ID" value="NZ_NHNI01000001.1"/>
</dbReference>
<reference evidence="2" key="1">
    <citation type="submission" date="2017-05" db="EMBL/GenBank/DDBJ databases">
        <authorList>
            <person name="Barney B.M."/>
        </authorList>
    </citation>
    <scope>NUCLEOTIDE SEQUENCE [LARGE SCALE GENOMIC DNA]</scope>
    <source>
        <strain evidence="2">PSBB022</strain>
    </source>
</reference>
<evidence type="ECO:0008006" key="3">
    <source>
        <dbReference type="Google" id="ProtNLM"/>
    </source>
</evidence>
<dbReference type="STRING" id="1209072.GCA_000766945_03600"/>
<dbReference type="NCBIfam" id="TIGR02443">
    <property type="entry name" value="YheV family putative zinc ribbon protein"/>
    <property type="match status" value="1"/>
</dbReference>
<comment type="caution">
    <text evidence="1">The sequence shown here is derived from an EMBL/GenBank/DDBJ whole genome shotgun (WGS) entry which is preliminary data.</text>
</comment>
<accession>A0A266QBR3</accession>
<name>A0A266QBR3_9GAMM</name>
<dbReference type="Pfam" id="PF09526">
    <property type="entry name" value="DUF2387"/>
    <property type="match status" value="1"/>
</dbReference>
<gene>
    <name evidence="1" type="ORF">CBP51_10105</name>
</gene>
<keyword evidence="2" id="KW-1185">Reference proteome</keyword>
<dbReference type="EMBL" id="NHNI01000001">
    <property type="protein sequence ID" value="OZY87307.1"/>
    <property type="molecule type" value="Genomic_DNA"/>
</dbReference>
<protein>
    <recommendedName>
        <fullName evidence="3">DNA-binding protein</fullName>
    </recommendedName>
</protein>